<proteinExistence type="predicted"/>
<protein>
    <submittedName>
        <fullName evidence="2">Phosphohydrolase</fullName>
    </submittedName>
</protein>
<accession>A0A8J7FZV5</accession>
<dbReference type="Pfam" id="PF13487">
    <property type="entry name" value="HD_5"/>
    <property type="match status" value="1"/>
</dbReference>
<dbReference type="SUPFAM" id="SSF109604">
    <property type="entry name" value="HD-domain/PDEase-like"/>
    <property type="match status" value="1"/>
</dbReference>
<name>A0A8J7FZV5_9NEIS</name>
<evidence type="ECO:0000259" key="1">
    <source>
        <dbReference type="PROSITE" id="PS51832"/>
    </source>
</evidence>
<dbReference type="InterPro" id="IPR003607">
    <property type="entry name" value="HD/PDEase_dom"/>
</dbReference>
<dbReference type="AlphaFoldDB" id="A0A8J7FZV5"/>
<dbReference type="Gene3D" id="1.10.3210.10">
    <property type="entry name" value="Hypothetical protein af1432"/>
    <property type="match status" value="1"/>
</dbReference>
<keyword evidence="3" id="KW-1185">Reference proteome</keyword>
<organism evidence="2 3">
    <name type="scientific">Chitinilyticum piscinae</name>
    <dbReference type="NCBI Taxonomy" id="2866724"/>
    <lineage>
        <taxon>Bacteria</taxon>
        <taxon>Pseudomonadati</taxon>
        <taxon>Pseudomonadota</taxon>
        <taxon>Betaproteobacteria</taxon>
        <taxon>Neisseriales</taxon>
        <taxon>Chitinibacteraceae</taxon>
        <taxon>Chitinilyticum</taxon>
    </lineage>
</organism>
<feature type="domain" description="HD-GYP" evidence="1">
    <location>
        <begin position="127"/>
        <end position="319"/>
    </location>
</feature>
<dbReference type="RefSeq" id="WP_194115292.1">
    <property type="nucleotide sequence ID" value="NZ_JADFUA010000002.1"/>
</dbReference>
<dbReference type="PANTHER" id="PTHR45228">
    <property type="entry name" value="CYCLIC DI-GMP PHOSPHODIESTERASE TM_0186-RELATED"/>
    <property type="match status" value="1"/>
</dbReference>
<evidence type="ECO:0000313" key="3">
    <source>
        <dbReference type="Proteomes" id="UP000604481"/>
    </source>
</evidence>
<evidence type="ECO:0000313" key="2">
    <source>
        <dbReference type="EMBL" id="MBE9608768.1"/>
    </source>
</evidence>
<dbReference type="CDD" id="cd00077">
    <property type="entry name" value="HDc"/>
    <property type="match status" value="1"/>
</dbReference>
<reference evidence="2 3" key="1">
    <citation type="submission" date="2020-10" db="EMBL/GenBank/DDBJ databases">
        <title>The genome sequence of Chitinilyticum litopenaei 4Y14.</title>
        <authorList>
            <person name="Liu Y."/>
        </authorList>
    </citation>
    <scope>NUCLEOTIDE SEQUENCE [LARGE SCALE GENOMIC DNA]</scope>
    <source>
        <strain evidence="2 3">4Y14</strain>
    </source>
</reference>
<dbReference type="InterPro" id="IPR052020">
    <property type="entry name" value="Cyclic_di-GMP/3'3'-cGAMP_PDE"/>
</dbReference>
<comment type="caution">
    <text evidence="2">The sequence shown here is derived from an EMBL/GenBank/DDBJ whole genome shotgun (WGS) entry which is preliminary data.</text>
</comment>
<dbReference type="PANTHER" id="PTHR45228:SF4">
    <property type="entry name" value="LIPOPROTEIN"/>
    <property type="match status" value="1"/>
</dbReference>
<dbReference type="InterPro" id="IPR037522">
    <property type="entry name" value="HD_GYP_dom"/>
</dbReference>
<dbReference type="PROSITE" id="PS51832">
    <property type="entry name" value="HD_GYP"/>
    <property type="match status" value="1"/>
</dbReference>
<gene>
    <name evidence="2" type="ORF">INR99_05335</name>
</gene>
<sequence length="386" mass="41763">MAEQGKTGLPSSFVRVGEALPVDVYHKSGILLLKKGHFVLSPEQRSVLVNAGQGDAAEVAALLEQDRERRELAERTRQRQREAESRPPNPLSEFAFLLRRGEGLLQHGLALPGLGQALQALTNSIIALAHQQPDGALAALLLVPGQHPAADHAVRVALLLALLGRRLELDETRLHSLCAAGLTMNIAITPLLARLEGRVDQMTPWQQEEMLTHPLTGSAMLREAGIDDELWHLLVQTHHEQCDGSGFPQGLHGDEVPALASLIALADRYDERVSVGQQLPAQVLGALFRGGEAGVDPAQVSLLVRELGIYPPGSSVRLASGELAVVTQRTGRANAPKVAALRKQDGPPYVQPLLRETRQSAWQVVEAVAAAELRVKPGFLLPLWQR</sequence>
<dbReference type="Proteomes" id="UP000604481">
    <property type="component" value="Unassembled WGS sequence"/>
</dbReference>
<dbReference type="GO" id="GO:0008081">
    <property type="term" value="F:phosphoric diester hydrolase activity"/>
    <property type="evidence" value="ECO:0007669"/>
    <property type="project" value="UniProtKB-ARBA"/>
</dbReference>
<dbReference type="EMBL" id="JADFUA010000002">
    <property type="protein sequence ID" value="MBE9608768.1"/>
    <property type="molecule type" value="Genomic_DNA"/>
</dbReference>